<dbReference type="Proteomes" id="UP000325415">
    <property type="component" value="Unassembled WGS sequence"/>
</dbReference>
<dbReference type="SMART" id="SM00530">
    <property type="entry name" value="HTH_XRE"/>
    <property type="match status" value="1"/>
</dbReference>
<dbReference type="PANTHER" id="PTHR46797:SF1">
    <property type="entry name" value="METHYLPHOSPHONATE SYNTHASE"/>
    <property type="match status" value="1"/>
</dbReference>
<dbReference type="EMBL" id="QDAG01000002">
    <property type="protein sequence ID" value="KAE8129802.1"/>
    <property type="molecule type" value="Genomic_DNA"/>
</dbReference>
<dbReference type="GO" id="GO:0003700">
    <property type="term" value="F:DNA-binding transcription factor activity"/>
    <property type="evidence" value="ECO:0007669"/>
    <property type="project" value="TreeGrafter"/>
</dbReference>
<keyword evidence="4" id="KW-1185">Reference proteome</keyword>
<dbReference type="Gene3D" id="1.10.260.40">
    <property type="entry name" value="lambda repressor-like DNA-binding domains"/>
    <property type="match status" value="1"/>
</dbReference>
<reference evidence="3 4" key="1">
    <citation type="submission" date="2018-04" db="EMBL/GenBank/DDBJ databases">
        <authorList>
            <person name="Eckel V.P."/>
            <person name="Vogel R.F."/>
        </authorList>
    </citation>
    <scope>NUCLEOTIDE SEQUENCE [LARGE SCALE GENOMIC DNA]</scope>
    <source>
        <strain evidence="4">TMW 2.1764</strain>
    </source>
</reference>
<dbReference type="InterPro" id="IPR001387">
    <property type="entry name" value="Cro/C1-type_HTH"/>
</dbReference>
<dbReference type="PROSITE" id="PS50943">
    <property type="entry name" value="HTH_CROC1"/>
    <property type="match status" value="1"/>
</dbReference>
<dbReference type="InterPro" id="IPR010982">
    <property type="entry name" value="Lambda_DNA-bd_dom_sf"/>
</dbReference>
<dbReference type="OrthoDB" id="3197212at2"/>
<dbReference type="CDD" id="cd00093">
    <property type="entry name" value="HTH_XRE"/>
    <property type="match status" value="1"/>
</dbReference>
<dbReference type="SUPFAM" id="SSF47413">
    <property type="entry name" value="lambda repressor-like DNA-binding domains"/>
    <property type="match status" value="1"/>
</dbReference>
<dbReference type="GO" id="GO:0005829">
    <property type="term" value="C:cytosol"/>
    <property type="evidence" value="ECO:0007669"/>
    <property type="project" value="TreeGrafter"/>
</dbReference>
<comment type="caution">
    <text evidence="3">The sequence shown here is derived from an EMBL/GenBank/DDBJ whole genome shotgun (WGS) entry which is preliminary data.</text>
</comment>
<evidence type="ECO:0000313" key="3">
    <source>
        <dbReference type="EMBL" id="KAE8129802.1"/>
    </source>
</evidence>
<protein>
    <submittedName>
        <fullName evidence="3">XRE family transcriptional regulator</fullName>
    </submittedName>
</protein>
<dbReference type="PANTHER" id="PTHR46797">
    <property type="entry name" value="HTH-TYPE TRANSCRIPTIONAL REGULATOR"/>
    <property type="match status" value="1"/>
</dbReference>
<sequence>MSAVRFNDHYNRARQNPEMAALIDEEEHRLDAAVVLSQARESAGMTQEQLSEKANVSRSTINRIEKGRTIPSFRTMDALAKAMGRHATITIS</sequence>
<dbReference type="InterPro" id="IPR050807">
    <property type="entry name" value="TransReg_Diox_bact_type"/>
</dbReference>
<name>A0A5N6RY86_9BIFI</name>
<dbReference type="AlphaFoldDB" id="A0A5N6RY86"/>
<dbReference type="Pfam" id="PF01381">
    <property type="entry name" value="HTH_3"/>
    <property type="match status" value="1"/>
</dbReference>
<evidence type="ECO:0000313" key="4">
    <source>
        <dbReference type="Proteomes" id="UP000325415"/>
    </source>
</evidence>
<evidence type="ECO:0000259" key="2">
    <source>
        <dbReference type="PROSITE" id="PS50943"/>
    </source>
</evidence>
<keyword evidence="1" id="KW-0238">DNA-binding</keyword>
<proteinExistence type="predicted"/>
<feature type="domain" description="HTH cro/C1-type" evidence="2">
    <location>
        <begin position="36"/>
        <end position="89"/>
    </location>
</feature>
<dbReference type="GO" id="GO:0003677">
    <property type="term" value="F:DNA binding"/>
    <property type="evidence" value="ECO:0007669"/>
    <property type="project" value="UniProtKB-KW"/>
</dbReference>
<accession>A0A5N6RY86</accession>
<evidence type="ECO:0000256" key="1">
    <source>
        <dbReference type="ARBA" id="ARBA00023125"/>
    </source>
</evidence>
<organism evidence="3 4">
    <name type="scientific">Bifidobacterium tibiigranuli</name>
    <dbReference type="NCBI Taxonomy" id="2172043"/>
    <lineage>
        <taxon>Bacteria</taxon>
        <taxon>Bacillati</taxon>
        <taxon>Actinomycetota</taxon>
        <taxon>Actinomycetes</taxon>
        <taxon>Bifidobacteriales</taxon>
        <taxon>Bifidobacteriaceae</taxon>
        <taxon>Bifidobacterium</taxon>
    </lineage>
</organism>
<gene>
    <name evidence="3" type="ORF">DDE84_02750</name>
</gene>